<dbReference type="AlphaFoldDB" id="A0A117NJ84"/>
<proteinExistence type="predicted"/>
<gene>
    <name evidence="1" type="ORF">ABT39_MTgene1003</name>
</gene>
<name>A0A117NJ84_PICGL</name>
<keyword evidence="1" id="KW-0496">Mitochondrion</keyword>
<reference evidence="1" key="1">
    <citation type="journal article" date="2015" name="Genome Biol. Evol.">
        <title>Organellar Genomes of White Spruce (Picea glauca): Assembly and Annotation.</title>
        <authorList>
            <person name="Jackman S.D."/>
            <person name="Warren R.L."/>
            <person name="Gibb E.A."/>
            <person name="Vandervalk B.P."/>
            <person name="Mohamadi H."/>
            <person name="Chu J."/>
            <person name="Raymond A."/>
            <person name="Pleasance S."/>
            <person name="Coope R."/>
            <person name="Wildung M.R."/>
            <person name="Ritland C.E."/>
            <person name="Bousquet J."/>
            <person name="Jones S.J."/>
            <person name="Bohlmann J."/>
            <person name="Birol I."/>
        </authorList>
    </citation>
    <scope>NUCLEOTIDE SEQUENCE [LARGE SCALE GENOMIC DNA]</scope>
    <source>
        <tissue evidence="1">Flushing bud</tissue>
    </source>
</reference>
<geneLocation type="mitochondrion" evidence="1"/>
<protein>
    <submittedName>
        <fullName evidence="1">Uncharacterized protein</fullName>
    </submittedName>
</protein>
<organism evidence="1">
    <name type="scientific">Picea glauca</name>
    <name type="common">White spruce</name>
    <name type="synonym">Pinus glauca</name>
    <dbReference type="NCBI Taxonomy" id="3330"/>
    <lineage>
        <taxon>Eukaryota</taxon>
        <taxon>Viridiplantae</taxon>
        <taxon>Streptophyta</taxon>
        <taxon>Embryophyta</taxon>
        <taxon>Tracheophyta</taxon>
        <taxon>Spermatophyta</taxon>
        <taxon>Pinopsida</taxon>
        <taxon>Pinidae</taxon>
        <taxon>Conifers I</taxon>
        <taxon>Pinales</taxon>
        <taxon>Pinaceae</taxon>
        <taxon>Picea</taxon>
    </lineage>
</organism>
<evidence type="ECO:0000313" key="1">
    <source>
        <dbReference type="EMBL" id="KUM51157.1"/>
    </source>
</evidence>
<dbReference type="EMBL" id="LKAM01000001">
    <property type="protein sequence ID" value="KUM51157.1"/>
    <property type="molecule type" value="Genomic_DNA"/>
</dbReference>
<sequence length="68" mass="7838">MRLRPGEPYLNMLKVIVHFLPPPCYEECNVISPALLFGSFVDVTFDARQYCIETSQNLHSTLYQTVCQ</sequence>
<accession>A0A117NJ84</accession>
<comment type="caution">
    <text evidence="1">The sequence shown here is derived from an EMBL/GenBank/DDBJ whole genome shotgun (WGS) entry which is preliminary data.</text>
</comment>